<dbReference type="PANTHER" id="PTHR21243">
    <property type="entry name" value="PROTEIN SCAI"/>
    <property type="match status" value="1"/>
</dbReference>
<dbReference type="Pfam" id="PF12070">
    <property type="entry name" value="SCAI"/>
    <property type="match status" value="1"/>
</dbReference>
<keyword evidence="3" id="KW-1185">Reference proteome</keyword>
<proteinExistence type="predicted"/>
<dbReference type="InterPro" id="IPR022709">
    <property type="entry name" value="SCAI"/>
</dbReference>
<evidence type="ECO:0000313" key="2">
    <source>
        <dbReference type="EMBL" id="OZJ03563.1"/>
    </source>
</evidence>
<evidence type="ECO:0008006" key="4">
    <source>
        <dbReference type="Google" id="ProtNLM"/>
    </source>
</evidence>
<name>A0A261XYW7_9FUNG</name>
<organism evidence="2 3">
    <name type="scientific">Bifiguratus adelaidae</name>
    <dbReference type="NCBI Taxonomy" id="1938954"/>
    <lineage>
        <taxon>Eukaryota</taxon>
        <taxon>Fungi</taxon>
        <taxon>Fungi incertae sedis</taxon>
        <taxon>Mucoromycota</taxon>
        <taxon>Mucoromycotina</taxon>
        <taxon>Endogonomycetes</taxon>
        <taxon>Endogonales</taxon>
        <taxon>Endogonales incertae sedis</taxon>
        <taxon>Bifiguratus</taxon>
    </lineage>
</organism>
<gene>
    <name evidence="2" type="ORF">BZG36_03094</name>
</gene>
<dbReference type="GO" id="GO:0006351">
    <property type="term" value="P:DNA-templated transcription"/>
    <property type="evidence" value="ECO:0007669"/>
    <property type="project" value="InterPro"/>
</dbReference>
<sequence length="616" mass="70185">MEPMQDVEGPSGSLNTVATFDKSNNGGESDAMEVQATGGVDAGNDVKEAALKVQDVVQEFEYLLEKSQQLFAGLRDLPPTGSSRQWQPYFHKTFEVYTKLWQFQMYNRFILEDKNNYGLKRWEVGEIASKIGQLYYHYYLRTSETNYLKEAYVFYGAIRDRQYFKDILDSQNPALRIKNMRFYARYIVVCLLLNQHDVVKTLVKELETQVDDYTKMFKPADAAQWQNVLQEISTFMDAEKKLIPIGQDGKPVPVLGRLQLENSTAPDRDSKGRLQLQEAILVGNHQHQIKFSELTLDMYRMLQSLEREPYGKEKESTAGNSTEEAPAPERTIKRANPHKYLLYRPTQSQLMVYLAAAFKEIDENSVLLLYISADGYTRNSASEKAEMITIPGYQEGVALSYSKSSSDKEEIKDRSSNHALYPLDLLPCTRKPLFLIVDSSSSRAFQELPNAFNQPFLCLSSPTEYPSSIQDVTEIGSLFTLFLHNPILGFSFISDIAEMDPATWKECNRIIAQAENKVTDQLHVSPSLNNLVRRFLQDDFLRQLIVRFVICHILMRSHTAFKEEKYFPSSFPALSQDVLYSKEVVNLLGELTVAANVVSYYSFSLISTKAENAGSA</sequence>
<dbReference type="GO" id="GO:0003714">
    <property type="term" value="F:transcription corepressor activity"/>
    <property type="evidence" value="ECO:0007669"/>
    <property type="project" value="InterPro"/>
</dbReference>
<evidence type="ECO:0000313" key="3">
    <source>
        <dbReference type="Proteomes" id="UP000242875"/>
    </source>
</evidence>
<dbReference type="OrthoDB" id="525027at2759"/>
<dbReference type="Proteomes" id="UP000242875">
    <property type="component" value="Unassembled WGS sequence"/>
</dbReference>
<comment type="caution">
    <text evidence="2">The sequence shown here is derived from an EMBL/GenBank/DDBJ whole genome shotgun (WGS) entry which is preliminary data.</text>
</comment>
<dbReference type="EMBL" id="MVBO01000079">
    <property type="protein sequence ID" value="OZJ03563.1"/>
    <property type="molecule type" value="Genomic_DNA"/>
</dbReference>
<dbReference type="AlphaFoldDB" id="A0A261XYW7"/>
<feature type="region of interest" description="Disordered" evidence="1">
    <location>
        <begin position="308"/>
        <end position="328"/>
    </location>
</feature>
<protein>
    <recommendedName>
        <fullName evidence="4">Protein SCAI</fullName>
    </recommendedName>
</protein>
<reference evidence="2 3" key="1">
    <citation type="journal article" date="2017" name="Mycologia">
        <title>Bifiguratus adelaidae, gen. et sp. nov., a new member of Mucoromycotina in endophytic and soil-dwelling habitats.</title>
        <authorList>
            <person name="Torres-Cruz T.J."/>
            <person name="Billingsley Tobias T.L."/>
            <person name="Almatruk M."/>
            <person name="Hesse C."/>
            <person name="Kuske C.R."/>
            <person name="Desiro A."/>
            <person name="Benucci G.M."/>
            <person name="Bonito G."/>
            <person name="Stajich J.E."/>
            <person name="Dunlap C."/>
            <person name="Arnold A.E."/>
            <person name="Porras-Alfaro A."/>
        </authorList>
    </citation>
    <scope>NUCLEOTIDE SEQUENCE [LARGE SCALE GENOMIC DNA]</scope>
    <source>
        <strain evidence="2 3">AZ0501</strain>
    </source>
</reference>
<accession>A0A261XYW7</accession>
<evidence type="ECO:0000256" key="1">
    <source>
        <dbReference type="SAM" id="MobiDB-lite"/>
    </source>
</evidence>